<dbReference type="PROSITE" id="PS51186">
    <property type="entry name" value="GNAT"/>
    <property type="match status" value="1"/>
</dbReference>
<protein>
    <submittedName>
        <fullName evidence="4">Acetyltransferase (GNAT) family</fullName>
    </submittedName>
    <submittedName>
        <fullName evidence="2 3">N-acetyltransferase</fullName>
    </submittedName>
</protein>
<dbReference type="EMBL" id="JAOURS010000003">
    <property type="protein sequence ID" value="MDC6637552.1"/>
    <property type="molecule type" value="Genomic_DNA"/>
</dbReference>
<dbReference type="GO" id="GO:1990189">
    <property type="term" value="F:protein N-terminal-serine acetyltransferase activity"/>
    <property type="evidence" value="ECO:0007669"/>
    <property type="project" value="TreeGrafter"/>
</dbReference>
<reference evidence="5" key="1">
    <citation type="submission" date="2017-09" db="EMBL/GenBank/DDBJ databases">
        <title>FDA dAtabase for Regulatory Grade micrObial Sequences (FDA-ARGOS): Supporting development and validation of Infectious Disease Dx tests.</title>
        <authorList>
            <person name="Minogue T."/>
            <person name="Wolcott M."/>
            <person name="Wasieloski L."/>
            <person name="Aguilar W."/>
            <person name="Moore D."/>
            <person name="Tallon L."/>
            <person name="Sadzewicz L."/>
            <person name="Ott S."/>
            <person name="Zhao X."/>
            <person name="Nagaraj S."/>
            <person name="Vavikolanu K."/>
            <person name="Aluvathingal J."/>
            <person name="Nadendla S."/>
            <person name="Sichtig H."/>
        </authorList>
    </citation>
    <scope>NUCLEOTIDE SEQUENCE [LARGE SCALE GENOMIC DNA]</scope>
    <source>
        <strain evidence="5">FDAARGOS_404</strain>
    </source>
</reference>
<dbReference type="FunFam" id="3.40.630.30:FF:000047">
    <property type="entry name" value="Acetyltransferase, GNAT family"/>
    <property type="match status" value="1"/>
</dbReference>
<proteinExistence type="predicted"/>
<dbReference type="InterPro" id="IPR000182">
    <property type="entry name" value="GNAT_dom"/>
</dbReference>
<gene>
    <name evidence="3" type="ORF">CRX53_03905</name>
    <name evidence="4" type="ORF">NCTC13032_01720</name>
    <name evidence="2" type="ORF">OEZ79_04825</name>
</gene>
<keyword evidence="4" id="KW-0808">Transferase</keyword>
<dbReference type="GO" id="GO:0008999">
    <property type="term" value="F:protein-N-terminal-alanine acetyltransferase activity"/>
    <property type="evidence" value="ECO:0007669"/>
    <property type="project" value="TreeGrafter"/>
</dbReference>
<name>A0A3E1ZZ08_9ENTR</name>
<dbReference type="PANTHER" id="PTHR43441">
    <property type="entry name" value="RIBOSOMAL-PROTEIN-SERINE ACETYLTRANSFERASE"/>
    <property type="match status" value="1"/>
</dbReference>
<feature type="domain" description="N-acetyltransferase" evidence="1">
    <location>
        <begin position="34"/>
        <end position="190"/>
    </location>
</feature>
<accession>A0A3E1ZZ08</accession>
<reference evidence="4 6" key="3">
    <citation type="submission" date="2019-05" db="EMBL/GenBank/DDBJ databases">
        <authorList>
            <consortium name="Pathogen Informatics"/>
        </authorList>
    </citation>
    <scope>NUCLEOTIDE SEQUENCE [LARGE SCALE GENOMIC DNA]</scope>
    <source>
        <strain evidence="4 6">NCTC13032</strain>
    </source>
</reference>
<dbReference type="OrthoDB" id="5295305at2"/>
<dbReference type="GO" id="GO:0005737">
    <property type="term" value="C:cytoplasm"/>
    <property type="evidence" value="ECO:0007669"/>
    <property type="project" value="TreeGrafter"/>
</dbReference>
<dbReference type="PANTHER" id="PTHR43441:SF2">
    <property type="entry name" value="FAMILY ACETYLTRANSFERASE, PUTATIVE (AFU_ORTHOLOGUE AFUA_7G00850)-RELATED"/>
    <property type="match status" value="1"/>
</dbReference>
<dbReference type="AlphaFoldDB" id="A0A3E1ZZ08"/>
<dbReference type="Proteomes" id="UP000222768">
    <property type="component" value="Unassembled WGS sequence"/>
</dbReference>
<dbReference type="Proteomes" id="UP001149314">
    <property type="component" value="Unassembled WGS sequence"/>
</dbReference>
<evidence type="ECO:0000313" key="2">
    <source>
        <dbReference type="EMBL" id="MDC6637552.1"/>
    </source>
</evidence>
<organism evidence="4 6">
    <name type="scientific">Leclercia adecarboxylata</name>
    <dbReference type="NCBI Taxonomy" id="83655"/>
    <lineage>
        <taxon>Bacteria</taxon>
        <taxon>Pseudomonadati</taxon>
        <taxon>Pseudomonadota</taxon>
        <taxon>Gammaproteobacteria</taxon>
        <taxon>Enterobacterales</taxon>
        <taxon>Enterobacteriaceae</taxon>
        <taxon>Leclercia</taxon>
    </lineage>
</organism>
<dbReference type="InterPro" id="IPR016181">
    <property type="entry name" value="Acyl_CoA_acyltransferase"/>
</dbReference>
<dbReference type="InterPro" id="IPR051908">
    <property type="entry name" value="Ribosomal_N-acetyltransferase"/>
</dbReference>
<sequence length="237" mass="27128">MPEINSWGQTVNDPVPDWQGASVLERGVLEGRFCRLEPLDAAQHGVDLFDAYALGDDSDWTWLASNQPASIEATVDWLQGKVQDEALVPFAVIDRHSERAVGLVCYMAIEQQLGSVEIGHVTWSRKMKNSPLGTEAIWLLLKYGFERGYRRLEWKCDSMNIASRRAAERLGFVWEGRLRQKLVRKGRNRDSDMLSIIDSEWPERDAAIRGWLAADNFDEDGRQIRRLETFHIRPETA</sequence>
<dbReference type="Pfam" id="PF13302">
    <property type="entry name" value="Acetyltransf_3"/>
    <property type="match status" value="1"/>
</dbReference>
<reference evidence="3" key="2">
    <citation type="submission" date="2017-09" db="EMBL/GenBank/DDBJ databases">
        <title>FDA dAtabase for Regulatory Grade micrObial Sequences (FDA-ARGOS): Supporting development and validation of Infectious Disease Dx tests.</title>
        <authorList>
            <person name="Minogue T."/>
            <person name="Wolcott M."/>
            <person name="Wasieloski L."/>
            <person name="Aguilar W."/>
            <person name="Moore D."/>
            <person name="Tallon L.J."/>
            <person name="Sadzewicz L."/>
            <person name="Ott S."/>
            <person name="Zhao X."/>
            <person name="Nagaraj S."/>
            <person name="Vavikolanu K."/>
            <person name="Aluvathingal J."/>
            <person name="Nadendla S."/>
            <person name="Sichtig H."/>
        </authorList>
    </citation>
    <scope>NUCLEOTIDE SEQUENCE</scope>
    <source>
        <strain evidence="3">FDAARGOS_404</strain>
    </source>
</reference>
<dbReference type="STRING" id="83655.APT61_16760"/>
<dbReference type="Gene3D" id="3.40.630.30">
    <property type="match status" value="1"/>
</dbReference>
<evidence type="ECO:0000313" key="5">
    <source>
        <dbReference type="Proteomes" id="UP000222768"/>
    </source>
</evidence>
<reference evidence="2" key="4">
    <citation type="journal article" date="2023" name="Genes Genomics">
        <title>Genomic insights of Leclercia adecarboxylata strains linked to an outbreak in public hospitals in Mexico.</title>
        <authorList>
            <person name="Barrios-Villa E."/>
            <person name="Pacheco-Flores B."/>
            <person name="Lozano-Zarain P."/>
            <person name="Del Campo-Ortega R."/>
            <person name="de Jesus Ascencio-Montiel I."/>
            <person name="Gonzalez-Leon M."/>
            <person name="Camorlinga-Ponce M."/>
            <person name="Gaytan Cervantes F.J."/>
            <person name="Gonzalez Torres C."/>
            <person name="Aguilar E."/>
            <person name="Gonzalez Ibarra J."/>
            <person name="Torres Lopez F.J."/>
            <person name="Rosas-Vargas H."/>
            <person name="Gonzalez-Bonilla C.R."/>
            <person name="Del Carmen Rocha-Gracia R."/>
        </authorList>
    </citation>
    <scope>NUCLEOTIDE SEQUENCE</scope>
    <source>
        <strain evidence="2">Lac40</strain>
    </source>
</reference>
<evidence type="ECO:0000313" key="6">
    <source>
        <dbReference type="Proteomes" id="UP000310719"/>
    </source>
</evidence>
<evidence type="ECO:0000259" key="1">
    <source>
        <dbReference type="PROSITE" id="PS51186"/>
    </source>
</evidence>
<dbReference type="EMBL" id="LR590464">
    <property type="protein sequence ID" value="VTP64911.1"/>
    <property type="molecule type" value="Genomic_DNA"/>
</dbReference>
<evidence type="ECO:0000313" key="4">
    <source>
        <dbReference type="EMBL" id="VTP64911.1"/>
    </source>
</evidence>
<evidence type="ECO:0000313" key="3">
    <source>
        <dbReference type="EMBL" id="PHH03173.1"/>
    </source>
</evidence>
<dbReference type="Proteomes" id="UP000310719">
    <property type="component" value="Chromosome"/>
</dbReference>
<dbReference type="SUPFAM" id="SSF55729">
    <property type="entry name" value="Acyl-CoA N-acyltransferases (Nat)"/>
    <property type="match status" value="1"/>
</dbReference>
<dbReference type="RefSeq" id="WP_032616955.1">
    <property type="nucleotide sequence ID" value="NZ_CP042493.1"/>
</dbReference>
<dbReference type="EMBL" id="PDLK01000002">
    <property type="protein sequence ID" value="PHH03173.1"/>
    <property type="molecule type" value="Genomic_DNA"/>
</dbReference>